<keyword evidence="18 25" id="KW-0411">Iron-sulfur</keyword>
<evidence type="ECO:0000256" key="20">
    <source>
        <dbReference type="ARBA" id="ARBA00023157"/>
    </source>
</evidence>
<comment type="domain">
    <text evidence="25">The C-terminal domain binds 2 Fe-S clusters but is otherwise mostly in an intrinsically disordered conformation.</text>
</comment>
<keyword evidence="16 25" id="KW-0408">Iron</keyword>
<dbReference type="GO" id="GO:0015031">
    <property type="term" value="P:protein transport"/>
    <property type="evidence" value="ECO:0007669"/>
    <property type="project" value="UniProtKB-KW"/>
</dbReference>
<evidence type="ECO:0000256" key="22">
    <source>
        <dbReference type="ARBA" id="ARBA00029362"/>
    </source>
</evidence>
<dbReference type="GO" id="GO:0005758">
    <property type="term" value="C:mitochondrial intermembrane space"/>
    <property type="evidence" value="ECO:0007669"/>
    <property type="project" value="UniProtKB-SubCell"/>
</dbReference>
<dbReference type="FunFam" id="3.40.50.150:FF:000178">
    <property type="entry name" value="Anamorsin homolog"/>
    <property type="match status" value="1"/>
</dbReference>
<reference evidence="27" key="1">
    <citation type="journal article" date="2002" name="Nature">
        <title>Sequence and analysis of rice chromosome 4.</title>
        <authorList>
            <person name="Feng Q."/>
            <person name="Zhang Y."/>
            <person name="Hao P."/>
            <person name="Wang S."/>
            <person name="Fu G."/>
            <person name="Huang Y."/>
            <person name="Li Y."/>
            <person name="Zhu J."/>
            <person name="Liu Y."/>
            <person name="Hu X."/>
            <person name="Jia P."/>
            <person name="Zhang Y."/>
            <person name="Zhao Q."/>
            <person name="Ying K."/>
            <person name="Yu S."/>
            <person name="Tang Y."/>
            <person name="Weng Q."/>
            <person name="Zhang L."/>
            <person name="Lu Y."/>
            <person name="Mu J."/>
            <person name="Lu Y."/>
            <person name="Zhang L.S."/>
            <person name="Yu Z."/>
            <person name="Fan D."/>
            <person name="Liu X."/>
            <person name="Lu T."/>
            <person name="Li C."/>
            <person name="Wu Y."/>
            <person name="Sun T."/>
            <person name="Lei H."/>
            <person name="Li T."/>
            <person name="Hu H."/>
            <person name="Guan J."/>
            <person name="Wu M."/>
            <person name="Zhang R."/>
            <person name="Zhou B."/>
            <person name="Chen Z."/>
            <person name="Chen L."/>
            <person name="Jin Z."/>
            <person name="Wang R."/>
            <person name="Yin H."/>
            <person name="Cai Z."/>
            <person name="Ren S."/>
            <person name="Lv G."/>
            <person name="Gu W."/>
            <person name="Zhu G."/>
            <person name="Tu Y."/>
            <person name="Jia J."/>
            <person name="Zhang Y."/>
            <person name="Chen J."/>
            <person name="Kang H."/>
            <person name="Chen X."/>
            <person name="Shao C."/>
            <person name="Sun Y."/>
            <person name="Hu Q."/>
            <person name="Zhang X."/>
            <person name="Zhang W."/>
            <person name="Wang L."/>
            <person name="Ding C."/>
            <person name="Sheng H."/>
            <person name="Gu J."/>
            <person name="Chen S."/>
            <person name="Ni L."/>
            <person name="Zhu F."/>
            <person name="Chen W."/>
            <person name="Lan L."/>
            <person name="Lai Y."/>
            <person name="Cheng Z."/>
            <person name="Gu M."/>
            <person name="Jiang J."/>
            <person name="Li J."/>
            <person name="Hong G."/>
            <person name="Xue Y."/>
            <person name="Han B."/>
        </authorList>
    </citation>
    <scope>NUCLEOTIDE SEQUENCE</scope>
</reference>
<evidence type="ECO:0000256" key="8">
    <source>
        <dbReference type="ARBA" id="ARBA00022670"/>
    </source>
</evidence>
<comment type="caution">
    <text evidence="25">Lacks conserved residue(s) required for the propagation of feature annotation.</text>
</comment>
<keyword evidence="10 25" id="KW-0479">Metal-binding</keyword>
<evidence type="ECO:0000256" key="6">
    <source>
        <dbReference type="ARBA" id="ARBA00022485"/>
    </source>
</evidence>
<comment type="cofactor">
    <cofactor evidence="25">
        <name>[2Fe-2S] cluster</name>
        <dbReference type="ChEBI" id="CHEBI:190135"/>
    </cofactor>
</comment>
<dbReference type="GO" id="GO:0035973">
    <property type="term" value="P:aggrephagy"/>
    <property type="evidence" value="ECO:0007669"/>
    <property type="project" value="TreeGrafter"/>
</dbReference>
<keyword evidence="7 25" id="KW-0963">Cytoplasm</keyword>
<comment type="catalytic activity">
    <reaction evidence="22">
        <text>[protein]-C-terminal L-amino acid-glycyl-phosphatidylethanolamide + H2O = [protein]-C-terminal L-amino acid-glycine + a 1,2-diacyl-sn-glycero-3-phosphoethanolamine</text>
        <dbReference type="Rhea" id="RHEA:67548"/>
        <dbReference type="Rhea" id="RHEA-COMP:17323"/>
        <dbReference type="Rhea" id="RHEA-COMP:17324"/>
        <dbReference type="ChEBI" id="CHEBI:15377"/>
        <dbReference type="ChEBI" id="CHEBI:64612"/>
        <dbReference type="ChEBI" id="CHEBI:172940"/>
        <dbReference type="ChEBI" id="CHEBI:172941"/>
    </reaction>
    <physiologicalReaction direction="left-to-right" evidence="22">
        <dbReference type="Rhea" id="RHEA:67549"/>
    </physiologicalReaction>
</comment>
<comment type="function">
    <text evidence="25">Component of the cytosolic iron-sulfur (Fe-S) protein assembly (CIA) machinery. Required for the maturation of extramitochondrial Fe-S proteins. Part of an electron transfer chain functioning in an early step of cytosolic Fe-S biogenesis, facilitating the de novo assembly of a [4Fe-4S] cluster on the cytosolic Fe-S scaffold complex. Electrons are transferred from NADPH via a FAD- and FMN-containing diflavin oxidoreductase. Together with the diflavin oxidoreductase, also required for the assembly of the diferric tyrosyl radical cofactor of ribonucleotide reductase (RNR), probably by providing electrons for reduction during radical cofactor maturation in the catalytic small subunit.</text>
</comment>
<keyword evidence="6 25" id="KW-0004">4Fe-4S</keyword>
<dbReference type="GO" id="GO:0000423">
    <property type="term" value="P:mitophagy"/>
    <property type="evidence" value="ECO:0007669"/>
    <property type="project" value="TreeGrafter"/>
</dbReference>
<evidence type="ECO:0000313" key="27">
    <source>
        <dbReference type="EMBL" id="CAJ86292.1"/>
    </source>
</evidence>
<evidence type="ECO:0000256" key="21">
    <source>
        <dbReference type="ARBA" id="ARBA00023295"/>
    </source>
</evidence>
<dbReference type="HAMAP" id="MF_03115">
    <property type="entry name" value="Anamorsin"/>
    <property type="match status" value="1"/>
</dbReference>
<evidence type="ECO:0000256" key="3">
    <source>
        <dbReference type="ARBA" id="ARBA00008773"/>
    </source>
</evidence>
<evidence type="ECO:0000259" key="26">
    <source>
        <dbReference type="SMART" id="SM00768"/>
    </source>
</evidence>
<dbReference type="InterPro" id="IPR046792">
    <property type="entry name" value="Peptidase_C54_cat"/>
</dbReference>
<evidence type="ECO:0000256" key="12">
    <source>
        <dbReference type="ARBA" id="ARBA00022801"/>
    </source>
</evidence>
<dbReference type="Gene3D" id="3.40.50.150">
    <property type="entry name" value="Vaccinia Virus protein VP39"/>
    <property type="match status" value="1"/>
</dbReference>
<dbReference type="SUPFAM" id="SSF54001">
    <property type="entry name" value="Cysteine proteinases"/>
    <property type="match status" value="1"/>
</dbReference>
<dbReference type="InterPro" id="IPR046408">
    <property type="entry name" value="CIAPIN1"/>
</dbReference>
<dbReference type="InterPro" id="IPR012946">
    <property type="entry name" value="X8"/>
</dbReference>
<evidence type="ECO:0000256" key="9">
    <source>
        <dbReference type="ARBA" id="ARBA00022714"/>
    </source>
</evidence>
<keyword evidence="11" id="KW-0732">Signal</keyword>
<comment type="subunit">
    <text evidence="25">Monomer.</text>
</comment>
<comment type="domain">
    <text evidence="25">The N-terminal domain has structural similarity with S-adenosyl-L-methionine-dependent methyltransferases, but does not bind S-adenosyl-L-methionine. It is required for correct assembly of the 2 Fe-S clusters.</text>
</comment>
<dbReference type="GO" id="GO:0016485">
    <property type="term" value="P:protein processing"/>
    <property type="evidence" value="ECO:0007669"/>
    <property type="project" value="TreeGrafter"/>
</dbReference>
<evidence type="ECO:0000256" key="19">
    <source>
        <dbReference type="ARBA" id="ARBA00023128"/>
    </source>
</evidence>
<evidence type="ECO:0000256" key="14">
    <source>
        <dbReference type="ARBA" id="ARBA00022821"/>
    </source>
</evidence>
<comment type="similarity">
    <text evidence="3">Belongs to the glycosyl hydrolase 17 family.</text>
</comment>
<evidence type="ECO:0000256" key="5">
    <source>
        <dbReference type="ARBA" id="ARBA00022448"/>
    </source>
</evidence>
<dbReference type="Gene3D" id="3.20.20.80">
    <property type="entry name" value="Glycosidases"/>
    <property type="match status" value="1"/>
</dbReference>
<keyword evidence="20" id="KW-1015">Disulfide bond</keyword>
<keyword evidence="5" id="KW-0813">Transport</keyword>
<evidence type="ECO:0000256" key="13">
    <source>
        <dbReference type="ARBA" id="ARBA00022807"/>
    </source>
</evidence>
<keyword evidence="19 25" id="KW-0496">Mitochondrion</keyword>
<feature type="binding site" evidence="25">
    <location>
        <position position="194"/>
    </location>
    <ligand>
        <name>[2Fe-2S] cluster</name>
        <dbReference type="ChEBI" id="CHEBI:190135"/>
    </ligand>
</feature>
<evidence type="ECO:0000256" key="7">
    <source>
        <dbReference type="ARBA" id="ARBA00022490"/>
    </source>
</evidence>
<comment type="similarity">
    <text evidence="4">Belongs to the peptidase C54 family.</text>
</comment>
<dbReference type="GO" id="GO:0051539">
    <property type="term" value="F:4 iron, 4 sulfur cluster binding"/>
    <property type="evidence" value="ECO:0007669"/>
    <property type="project" value="UniProtKB-KW"/>
</dbReference>
<keyword evidence="17" id="KW-0072">Autophagy</keyword>
<dbReference type="InterPro" id="IPR005078">
    <property type="entry name" value="Peptidase_C54"/>
</dbReference>
<dbReference type="SMART" id="SM00768">
    <property type="entry name" value="X8"/>
    <property type="match status" value="1"/>
</dbReference>
<dbReference type="InterPro" id="IPR017853">
    <property type="entry name" value="GH"/>
</dbReference>
<comment type="subcellular location">
    <subcellularLocation>
        <location evidence="25">Cytoplasm</location>
    </subcellularLocation>
    <subcellularLocation>
        <location evidence="25">Mitochondrion intermembrane space</location>
    </subcellularLocation>
</comment>
<comment type="subunit">
    <text evidence="23">Interacts with ATG8.</text>
</comment>
<organism evidence="27">
    <name type="scientific">Oryza sativa</name>
    <name type="common">Rice</name>
    <dbReference type="NCBI Taxonomy" id="4530"/>
    <lineage>
        <taxon>Eukaryota</taxon>
        <taxon>Viridiplantae</taxon>
        <taxon>Streptophyta</taxon>
        <taxon>Embryophyta</taxon>
        <taxon>Tracheophyta</taxon>
        <taxon>Spermatophyta</taxon>
        <taxon>Magnoliopsida</taxon>
        <taxon>Liliopsida</taxon>
        <taxon>Poales</taxon>
        <taxon>Poaceae</taxon>
        <taxon>BOP clade</taxon>
        <taxon>Oryzoideae</taxon>
        <taxon>Oryzeae</taxon>
        <taxon>Oryzinae</taxon>
        <taxon>Oryza</taxon>
    </lineage>
</organism>
<comment type="domain">
    <text evidence="25">The twin Cx2C motifs are involved in the recognition by the mitochondrial MIA40-ERV1 disulfide relay system. The formation of 2 disulfide bonds in the Cx2C motifs through dithiol/disulfide exchange reactions effectively traps the protein in the mitochondrial intermembrane space.</text>
</comment>
<keyword evidence="13" id="KW-0788">Thiol protease</keyword>
<keyword evidence="8" id="KW-0645">Protease</keyword>
<dbReference type="GO" id="GO:0006952">
    <property type="term" value="P:defense response"/>
    <property type="evidence" value="ECO:0007669"/>
    <property type="project" value="UniProtKB-KW"/>
</dbReference>
<dbReference type="GO" id="GO:0005975">
    <property type="term" value="P:carbohydrate metabolic process"/>
    <property type="evidence" value="ECO:0007669"/>
    <property type="project" value="InterPro"/>
</dbReference>
<dbReference type="Pfam" id="PF05093">
    <property type="entry name" value="CIAPIN1"/>
    <property type="match status" value="1"/>
</dbReference>
<comment type="similarity">
    <text evidence="25">Belongs to the anamorsin family.</text>
</comment>
<feature type="binding site" evidence="25">
    <location>
        <position position="228"/>
    </location>
    <ligand>
        <name>[4Fe-4S] cluster</name>
        <dbReference type="ChEBI" id="CHEBI:49883"/>
    </ligand>
</feature>
<keyword evidence="9 25" id="KW-0001">2Fe-2S</keyword>
<sequence>MAATAAALAVTDELALPLRAVGDLAAAAGVSREEVVVITQCASLGGKLPFDDASVGSVLAVIKKVENLGDLFITEISRVLKAGGMVLIQSSPSDQDPNNSIQRKLLLGGFVDVQASAASSQDSEHSVTIKAKKVSWSMGSSFPLKKATKGLPKIQIDDDSELIDEDSLLTEDDLKKPELPVVGDCEVGATRKACKNCTCGRAEAEEKVEKLNLTSEQINNPQSACGNCGLGDAFRCGTCPYRGLPAFKPGEKEIDFGAPVVLGQEIDFASVMTSLPDRGVSSSSSDPLCEGNIAPCSSSSEQKEDCSLKQSKTSILSCVFNSPFNIFEAHQDSSANKSPKSSSGSYDWLRVLRRIVCSGSMWRFLGTSKVLTSSDVWFLGKCYKLSSEESSSDSDSESGHATFLEDFSSRIWITYRRGFDAISDSKYTSDVNWGCMVRSSQMLVAQALIFHHLGRSWRRPSEKPYNPEYIGILHMFGDSEACAFSIHNLLQAGNSYGLAAGSWVGPYAMCRAWQTLVRTNREQHEVVDGNESFPMALYVVSGDEDGERGGAPVVCIDVAAQLCCDFNKGQSTWSPILLLVPLVLGLDKINPRYIPLLKETFTFPQSLGILGGKPGTSTYIAGVQDDRALYLDPHEVQMSATVIIWLFLQYPFYAWNPFCYGSYSGVFSTSQAVDIAADNIEADTSSYHCSTVRDLALDLIDPSLAIGFYCRDKDDFDDFCSRATELVDKANGAPLFTVVQSVQPSKQMYNQDDVLGISGDGNINVEDLDASGTDAGGVGVTYGMRGTNMPPPADVARFLSRDTIFDRVRLLDADPRALRAFAGTGLAVDVTVPNADVPRLAASRASARRWVRASVAPYAEATNVSRVLVGDEVISQANRTLLLSLVPAMRNLHAALAAVLPPSPRRREIIKVSTPHSLGILAASTPPSAGRFHDGYDTAVVKPLLGFLRATGAPFMVNAYPFYGGLTNDTLDYALFRVNDGVTDDATGLLYANMLDAQLDAVHSAMRRLGFGDVDVVVSGTGWPSAGEYWEVGAGADLARNYNKNAIRHLGSGVGTPLMPNRTFELSIFSLFDENLKPGPVSERNFGLYHADMTPVYDAGILTAPQEIVGTKVTPAPAPALAPAADGRRRWCVPKPAADEVALQVNIDFVCGQGGIDCGAIRAGGSCYDPNNVQAHAAFAMNLYFQSNGQHEFDCDFGQTGVITTVDPSYKSCKFT</sequence>
<gene>
    <name evidence="27" type="primary">H0124B04.9</name>
</gene>
<dbReference type="InterPro" id="IPR007785">
    <property type="entry name" value="Anamorsin"/>
</dbReference>
<evidence type="ECO:0000256" key="25">
    <source>
        <dbReference type="HAMAP-Rule" id="MF_03115"/>
    </source>
</evidence>
<dbReference type="GO" id="GO:0019786">
    <property type="term" value="F:protein-phosphatidylethanolamide deconjugating activity"/>
    <property type="evidence" value="ECO:0007669"/>
    <property type="project" value="InterPro"/>
</dbReference>
<feature type="binding site" evidence="25">
    <location>
        <position position="185"/>
    </location>
    <ligand>
        <name>[2Fe-2S] cluster</name>
        <dbReference type="ChEBI" id="CHEBI:190135"/>
    </ligand>
</feature>
<dbReference type="SUPFAM" id="SSF51445">
    <property type="entry name" value="(Trans)glycosidases"/>
    <property type="match status" value="1"/>
</dbReference>
<keyword evidence="14" id="KW-0611">Plant defense</keyword>
<name>Q259F3_ORYSA</name>
<dbReference type="GO" id="GO:0042973">
    <property type="term" value="F:glucan endo-1,3-beta-D-glucosidase activity"/>
    <property type="evidence" value="ECO:0007669"/>
    <property type="project" value="UniProtKB-EC"/>
</dbReference>
<dbReference type="InterPro" id="IPR029063">
    <property type="entry name" value="SAM-dependent_MTases_sf"/>
</dbReference>
<dbReference type="GO" id="GO:0046872">
    <property type="term" value="F:metal ion binding"/>
    <property type="evidence" value="ECO:0007669"/>
    <property type="project" value="UniProtKB-KW"/>
</dbReference>
<evidence type="ECO:0000256" key="11">
    <source>
        <dbReference type="ARBA" id="ARBA00022729"/>
    </source>
</evidence>
<dbReference type="PANTHER" id="PTHR22624:SF49">
    <property type="entry name" value="CYSTEINE PROTEASE"/>
    <property type="match status" value="1"/>
</dbReference>
<comment type="cofactor">
    <cofactor evidence="2 25">
        <name>[4Fe-4S] cluster</name>
        <dbReference type="ChEBI" id="CHEBI:49883"/>
    </cofactor>
</comment>
<dbReference type="Pfam" id="PF00332">
    <property type="entry name" value="Glyco_hydro_17"/>
    <property type="match status" value="1"/>
</dbReference>
<feature type="short sequence motif" description="Cx2C motif 2" evidence="25">
    <location>
        <begin position="236"/>
        <end position="239"/>
    </location>
</feature>
<evidence type="ECO:0000256" key="10">
    <source>
        <dbReference type="ARBA" id="ARBA00022723"/>
    </source>
</evidence>
<comment type="catalytic activity">
    <reaction evidence="1">
        <text>Hydrolysis of (1-&gt;3)-beta-D-glucosidic linkages in (1-&gt;3)-beta-D-glucans.</text>
        <dbReference type="EC" id="3.2.1.39"/>
    </reaction>
</comment>
<dbReference type="GO" id="GO:0004197">
    <property type="term" value="F:cysteine-type endopeptidase activity"/>
    <property type="evidence" value="ECO:0007669"/>
    <property type="project" value="TreeGrafter"/>
</dbReference>
<feature type="binding site" evidence="25">
    <location>
        <position position="236"/>
    </location>
    <ligand>
        <name>[4Fe-4S] cluster</name>
        <dbReference type="ChEBI" id="CHEBI:49883"/>
    </ligand>
</feature>
<dbReference type="GO" id="GO:0000045">
    <property type="term" value="P:autophagosome assembly"/>
    <property type="evidence" value="ECO:0007669"/>
    <property type="project" value="TreeGrafter"/>
</dbReference>
<evidence type="ECO:0000256" key="16">
    <source>
        <dbReference type="ARBA" id="ARBA00023004"/>
    </source>
</evidence>
<evidence type="ECO:0000256" key="15">
    <source>
        <dbReference type="ARBA" id="ARBA00022927"/>
    </source>
</evidence>
<dbReference type="InterPro" id="IPR038765">
    <property type="entry name" value="Papain-like_cys_pep_sf"/>
</dbReference>
<evidence type="ECO:0000256" key="2">
    <source>
        <dbReference type="ARBA" id="ARBA00001966"/>
    </source>
</evidence>
<dbReference type="GO" id="GO:0016226">
    <property type="term" value="P:iron-sulfur cluster assembly"/>
    <property type="evidence" value="ECO:0007669"/>
    <property type="project" value="UniProtKB-UniRule"/>
</dbReference>
<dbReference type="FunFam" id="3.20.20.80:FF:000002">
    <property type="entry name" value="Glucan endo-1,3-beta-glucosidase 3"/>
    <property type="match status" value="1"/>
</dbReference>
<evidence type="ECO:0000256" key="17">
    <source>
        <dbReference type="ARBA" id="ARBA00023006"/>
    </source>
</evidence>
<keyword evidence="15" id="KW-0653">Protein transport</keyword>
<comment type="function">
    <text evidence="24">Cysteine protease that plays a key role in autophagy by mediating both proteolytic activation and delipidation of ATG8 family proteins. The protease activity is required for proteolytic activation of ATG8 family proteins: cleaves the C-terminal amino acid of ATG8 proteins to reveal a C-terminal glycine. Exposure of the glycine at the C-terminus is essential for ATG8 proteins conjugation to phosphatidylethanolamine (PE) and insertion to membranes, which is necessary for autophagy. In addition to the protease activity, also mediates delipidation of PE-conjugated ATG8 proteins.</text>
</comment>
<dbReference type="FunFam" id="1.20.58.1040:FF:000003">
    <property type="entry name" value="glucan endo-1,3-beta-glucosidase 7"/>
    <property type="match status" value="1"/>
</dbReference>
<dbReference type="GO" id="GO:0034727">
    <property type="term" value="P:piecemeal microautophagy of the nucleus"/>
    <property type="evidence" value="ECO:0007669"/>
    <property type="project" value="TreeGrafter"/>
</dbReference>
<keyword evidence="12" id="KW-0378">Hydrolase</keyword>
<dbReference type="AlphaFoldDB" id="Q259F3"/>
<keyword evidence="21" id="KW-0326">Glycosidase</keyword>
<dbReference type="GO" id="GO:0051537">
    <property type="term" value="F:2 iron, 2 sulfur cluster binding"/>
    <property type="evidence" value="ECO:0007669"/>
    <property type="project" value="UniProtKB-UniRule"/>
</dbReference>
<dbReference type="Gene3D" id="1.20.58.1040">
    <property type="match status" value="1"/>
</dbReference>
<feature type="binding site" evidence="25">
    <location>
        <position position="225"/>
    </location>
    <ligand>
        <name>[4Fe-4S] cluster</name>
        <dbReference type="ChEBI" id="CHEBI:49883"/>
    </ligand>
</feature>
<evidence type="ECO:0000256" key="23">
    <source>
        <dbReference type="ARBA" id="ARBA00038724"/>
    </source>
</evidence>
<protein>
    <recommendedName>
        <fullName evidence="25">Anamorsin homolog</fullName>
    </recommendedName>
    <alternativeName>
        <fullName evidence="25">Fe-S cluster assembly protein DRE2 homolog</fullName>
    </alternativeName>
</protein>
<feature type="binding site" evidence="25">
    <location>
        <position position="239"/>
    </location>
    <ligand>
        <name>[4Fe-4S] cluster</name>
        <dbReference type="ChEBI" id="CHEBI:49883"/>
    </ligand>
</feature>
<feature type="domain" description="X8" evidence="26">
    <location>
        <begin position="1130"/>
        <end position="1215"/>
    </location>
</feature>
<feature type="binding site" evidence="25">
    <location>
        <position position="199"/>
    </location>
    <ligand>
        <name>[2Fe-2S] cluster</name>
        <dbReference type="ChEBI" id="CHEBI:190135"/>
    </ligand>
</feature>
<dbReference type="GO" id="GO:0009055">
    <property type="term" value="F:electron transfer activity"/>
    <property type="evidence" value="ECO:0007669"/>
    <property type="project" value="UniProtKB-UniRule"/>
</dbReference>
<feature type="region of interest" description="Fe-S binding site B" evidence="25">
    <location>
        <begin position="225"/>
        <end position="239"/>
    </location>
</feature>
<evidence type="ECO:0000256" key="1">
    <source>
        <dbReference type="ARBA" id="ARBA00000382"/>
    </source>
</evidence>
<dbReference type="EMBL" id="AL732352">
    <property type="protein sequence ID" value="CAJ86292.1"/>
    <property type="molecule type" value="Genomic_DNA"/>
</dbReference>
<evidence type="ECO:0000256" key="18">
    <source>
        <dbReference type="ARBA" id="ARBA00023014"/>
    </source>
</evidence>
<dbReference type="Pfam" id="PF07983">
    <property type="entry name" value="X8"/>
    <property type="match status" value="1"/>
</dbReference>
<dbReference type="Pfam" id="PF03416">
    <property type="entry name" value="Peptidase_C54"/>
    <property type="match status" value="1"/>
</dbReference>
<dbReference type="PANTHER" id="PTHR22624">
    <property type="entry name" value="CYSTEINE PROTEASE ATG4"/>
    <property type="match status" value="1"/>
</dbReference>
<dbReference type="InterPro" id="IPR000490">
    <property type="entry name" value="Glyco_hydro_17"/>
</dbReference>
<accession>Q259F3</accession>
<evidence type="ECO:0000256" key="4">
    <source>
        <dbReference type="ARBA" id="ARBA00010958"/>
    </source>
</evidence>
<feature type="short sequence motif" description="Cx2C motif 1" evidence="25">
    <location>
        <begin position="225"/>
        <end position="228"/>
    </location>
</feature>
<evidence type="ECO:0000256" key="24">
    <source>
        <dbReference type="ARBA" id="ARBA00045891"/>
    </source>
</evidence>
<feature type="binding site" evidence="25">
    <location>
        <position position="197"/>
    </location>
    <ligand>
        <name>[2Fe-2S] cluster</name>
        <dbReference type="ChEBI" id="CHEBI:190135"/>
    </ligand>
</feature>
<reference evidence="27" key="2">
    <citation type="submission" date="2002-05" db="EMBL/GenBank/DDBJ databases">
        <title>Chromosome-wide comparison between domesticated rice subspecies indica and japonica.</title>
        <authorList>
            <person name="Han B."/>
        </authorList>
    </citation>
    <scope>NUCLEOTIDE SEQUENCE</scope>
</reference>
<proteinExistence type="inferred from homology"/>